<name>A0A6N3FVK3_EUBLI</name>
<gene>
    <name evidence="1" type="ORF">ELLFYP34_03577</name>
</gene>
<sequence>MADIATISALFSFAALIKSSGLASTPRSTILKPALSNIITTRFLPMSWRSPLTVPITMVPSVGRSVSAINGLTMAIPAFMARAAINTSGTNISPFLNFSPTTFMPLNNPSLIIATGSALSATMALTASTTPPSLPATTSSPRFAKVLIIFSCFS</sequence>
<reference evidence="1" key="1">
    <citation type="submission" date="2019-11" db="EMBL/GenBank/DDBJ databases">
        <authorList>
            <person name="Feng L."/>
        </authorList>
    </citation>
    <scope>NUCLEOTIDE SEQUENCE</scope>
    <source>
        <strain evidence="1">ElimosumLFYP34</strain>
    </source>
</reference>
<evidence type="ECO:0000313" key="1">
    <source>
        <dbReference type="EMBL" id="VYU56477.1"/>
    </source>
</evidence>
<dbReference type="AlphaFoldDB" id="A0A6N3FVK3"/>
<accession>A0A6N3FVK3</accession>
<dbReference type="EMBL" id="CACRTR010000013">
    <property type="protein sequence ID" value="VYU56477.1"/>
    <property type="molecule type" value="Genomic_DNA"/>
</dbReference>
<protein>
    <submittedName>
        <fullName evidence="1">Uncharacterized protein</fullName>
    </submittedName>
</protein>
<organism evidence="1">
    <name type="scientific">Eubacterium limosum</name>
    <dbReference type="NCBI Taxonomy" id="1736"/>
    <lineage>
        <taxon>Bacteria</taxon>
        <taxon>Bacillati</taxon>
        <taxon>Bacillota</taxon>
        <taxon>Clostridia</taxon>
        <taxon>Eubacteriales</taxon>
        <taxon>Eubacteriaceae</taxon>
        <taxon>Eubacterium</taxon>
    </lineage>
</organism>
<proteinExistence type="predicted"/>